<dbReference type="Pfam" id="PF07855">
    <property type="entry name" value="ATG101"/>
    <property type="match status" value="1"/>
</dbReference>
<dbReference type="PANTHER" id="PTHR13292">
    <property type="entry name" value="AUTOPHAGY-RELATED PROTEIN 101"/>
    <property type="match status" value="1"/>
</dbReference>
<proteinExistence type="inferred from homology"/>
<dbReference type="GO" id="GO:1990316">
    <property type="term" value="C:Atg1/ULK1 kinase complex"/>
    <property type="evidence" value="ECO:0007669"/>
    <property type="project" value="TreeGrafter"/>
</dbReference>
<keyword evidence="5" id="KW-1185">Reference proteome</keyword>
<dbReference type="PANTHER" id="PTHR13292:SF0">
    <property type="entry name" value="AUTOPHAGY-RELATED PROTEIN 101"/>
    <property type="match status" value="1"/>
</dbReference>
<keyword evidence="3" id="KW-0072">Autophagy</keyword>
<dbReference type="OMA" id="WEQWIIS"/>
<evidence type="ECO:0000313" key="4">
    <source>
        <dbReference type="EMBL" id="KAG8459002.1"/>
    </source>
</evidence>
<evidence type="ECO:0000256" key="2">
    <source>
        <dbReference type="ARBA" id="ARBA00018874"/>
    </source>
</evidence>
<dbReference type="EMBL" id="JAGTXO010000045">
    <property type="protein sequence ID" value="KAG8459002.1"/>
    <property type="molecule type" value="Genomic_DNA"/>
</dbReference>
<gene>
    <name evidence="4" type="ORF">KFE25_006547</name>
</gene>
<dbReference type="GO" id="GO:0019901">
    <property type="term" value="F:protein kinase binding"/>
    <property type="evidence" value="ECO:0007669"/>
    <property type="project" value="TreeGrafter"/>
</dbReference>
<dbReference type="OrthoDB" id="10259639at2759"/>
<evidence type="ECO:0000313" key="5">
    <source>
        <dbReference type="Proteomes" id="UP000751190"/>
    </source>
</evidence>
<dbReference type="InterPro" id="IPR012445">
    <property type="entry name" value="ATG101"/>
</dbReference>
<evidence type="ECO:0000256" key="1">
    <source>
        <dbReference type="ARBA" id="ARBA00007130"/>
    </source>
</evidence>
<comment type="similarity">
    <text evidence="1">Belongs to the ATG101 family.</text>
</comment>
<dbReference type="GO" id="GO:0000407">
    <property type="term" value="C:phagophore assembly site"/>
    <property type="evidence" value="ECO:0007669"/>
    <property type="project" value="TreeGrafter"/>
</dbReference>
<evidence type="ECO:0000256" key="3">
    <source>
        <dbReference type="ARBA" id="ARBA00023006"/>
    </source>
</evidence>
<dbReference type="Proteomes" id="UP000751190">
    <property type="component" value="Unassembled WGS sequence"/>
</dbReference>
<dbReference type="AlphaFoldDB" id="A0A8J5XE17"/>
<organism evidence="4 5">
    <name type="scientific">Diacronema lutheri</name>
    <name type="common">Unicellular marine alga</name>
    <name type="synonym">Monochrysis lutheri</name>
    <dbReference type="NCBI Taxonomy" id="2081491"/>
    <lineage>
        <taxon>Eukaryota</taxon>
        <taxon>Haptista</taxon>
        <taxon>Haptophyta</taxon>
        <taxon>Pavlovophyceae</taxon>
        <taxon>Pavlovales</taxon>
        <taxon>Pavlovaceae</taxon>
        <taxon>Diacronema</taxon>
    </lineage>
</organism>
<dbReference type="GO" id="GO:0000045">
    <property type="term" value="P:autophagosome assembly"/>
    <property type="evidence" value="ECO:0007669"/>
    <property type="project" value="TreeGrafter"/>
</dbReference>
<protein>
    <recommendedName>
        <fullName evidence="2">Autophagy-related protein 101</fullName>
    </recommendedName>
</protein>
<accession>A0A8J5XE17</accession>
<sequence length="205" mass="23626">MNYEHCQLDELEVEPFQVKEVLRCLLHTILYQRILGATPSNRHREEESTLLEISYLRFDDETVRVAVEERIEQVAKSLDKASEARGQVDLSFFERRLRKGLLGLHNVEERVCWERWSCTLVVRSRPVQDHSERAAAQAELEARLAERLCTIVHMCAEKKEHLPPIESLSRDAIAYEIAGTNSAETWGVDLFKRMLQATPPMPAVS</sequence>
<reference evidence="4" key="1">
    <citation type="submission" date="2021-05" db="EMBL/GenBank/DDBJ databases">
        <title>The genome of the haptophyte Pavlova lutheri (Diacronema luteri, Pavlovales) - a model for lipid biosynthesis in eukaryotic algae.</title>
        <authorList>
            <person name="Hulatt C.J."/>
            <person name="Posewitz M.C."/>
        </authorList>
    </citation>
    <scope>NUCLEOTIDE SEQUENCE</scope>
    <source>
        <strain evidence="4">NIVA-4/92</strain>
    </source>
</reference>
<name>A0A8J5XE17_DIALT</name>
<comment type="caution">
    <text evidence="4">The sequence shown here is derived from an EMBL/GenBank/DDBJ whole genome shotgun (WGS) entry which is preliminary data.</text>
</comment>